<name>A0A844Z836_9SPHN</name>
<gene>
    <name evidence="1" type="ORF">GRI35_11925</name>
</gene>
<organism evidence="1 2">
    <name type="scientific">Pontixanthobacter aestiaquae</name>
    <dbReference type="NCBI Taxonomy" id="1509367"/>
    <lineage>
        <taxon>Bacteria</taxon>
        <taxon>Pseudomonadati</taxon>
        <taxon>Pseudomonadota</taxon>
        <taxon>Alphaproteobacteria</taxon>
        <taxon>Sphingomonadales</taxon>
        <taxon>Erythrobacteraceae</taxon>
        <taxon>Pontixanthobacter</taxon>
    </lineage>
</organism>
<protein>
    <submittedName>
        <fullName evidence="1">Uncharacterized protein</fullName>
    </submittedName>
</protein>
<dbReference type="Proteomes" id="UP000460290">
    <property type="component" value="Unassembled WGS sequence"/>
</dbReference>
<evidence type="ECO:0000313" key="2">
    <source>
        <dbReference type="Proteomes" id="UP000460290"/>
    </source>
</evidence>
<sequence length="115" mass="12103">MRNIAIIVLATALVILVAVFGFTRFGGAETNALVTNSSDMPISEVTISDGVNPRSLGDLAPFESAHFQGRLEGDGKAVISWQSDGKQYEGAGCDKSVMEAELEISGPSLTIIACR</sequence>
<dbReference type="EMBL" id="WTYZ01000001">
    <property type="protein sequence ID" value="MXO84075.1"/>
    <property type="molecule type" value="Genomic_DNA"/>
</dbReference>
<evidence type="ECO:0000313" key="1">
    <source>
        <dbReference type="EMBL" id="MXO84075.1"/>
    </source>
</evidence>
<comment type="caution">
    <text evidence="1">The sequence shown here is derived from an EMBL/GenBank/DDBJ whole genome shotgun (WGS) entry which is preliminary data.</text>
</comment>
<reference evidence="1 2" key="1">
    <citation type="submission" date="2019-12" db="EMBL/GenBank/DDBJ databases">
        <title>Genomic-based taxomic classification of the family Erythrobacteraceae.</title>
        <authorList>
            <person name="Xu L."/>
        </authorList>
    </citation>
    <scope>NUCLEOTIDE SEQUENCE [LARGE SCALE GENOMIC DNA]</scope>
    <source>
        <strain evidence="1 2">KCTC 42006</strain>
    </source>
</reference>
<accession>A0A844Z836</accession>
<proteinExistence type="predicted"/>
<dbReference type="AlphaFoldDB" id="A0A844Z836"/>
<dbReference type="RefSeq" id="WP_160614356.1">
    <property type="nucleotide sequence ID" value="NZ_JAUFQM010000001.1"/>
</dbReference>
<keyword evidence="2" id="KW-1185">Reference proteome</keyword>